<accession>A0ACB9TF57</accession>
<protein>
    <submittedName>
        <fullName evidence="1">Thap domain-containing protein 9</fullName>
    </submittedName>
</protein>
<gene>
    <name evidence="1" type="ORF">MML48_3g00004143</name>
</gene>
<evidence type="ECO:0000313" key="2">
    <source>
        <dbReference type="Proteomes" id="UP001056778"/>
    </source>
</evidence>
<reference evidence="1" key="1">
    <citation type="submission" date="2022-04" db="EMBL/GenBank/DDBJ databases">
        <title>Chromosome-scale genome assembly of Holotrichia oblita Faldermann.</title>
        <authorList>
            <person name="Rongchong L."/>
        </authorList>
    </citation>
    <scope>NUCLEOTIDE SEQUENCE</scope>
    <source>
        <strain evidence="1">81SQS9</strain>
    </source>
</reference>
<dbReference type="EMBL" id="CM043017">
    <property type="protein sequence ID" value="KAI4465431.1"/>
    <property type="molecule type" value="Genomic_DNA"/>
</dbReference>
<dbReference type="Proteomes" id="UP001056778">
    <property type="component" value="Chromosome 3"/>
</dbReference>
<proteinExistence type="predicted"/>
<comment type="caution">
    <text evidence="1">The sequence shown here is derived from an EMBL/GenBank/DDBJ whole genome shotgun (WGS) entry which is preliminary data.</text>
</comment>
<name>A0ACB9TF57_HOLOL</name>
<keyword evidence="2" id="KW-1185">Reference proteome</keyword>
<evidence type="ECO:0000313" key="1">
    <source>
        <dbReference type="EMBL" id="KAI4465431.1"/>
    </source>
</evidence>
<organism evidence="1 2">
    <name type="scientific">Holotrichia oblita</name>
    <name type="common">Chafer beetle</name>
    <dbReference type="NCBI Taxonomy" id="644536"/>
    <lineage>
        <taxon>Eukaryota</taxon>
        <taxon>Metazoa</taxon>
        <taxon>Ecdysozoa</taxon>
        <taxon>Arthropoda</taxon>
        <taxon>Hexapoda</taxon>
        <taxon>Insecta</taxon>
        <taxon>Pterygota</taxon>
        <taxon>Neoptera</taxon>
        <taxon>Endopterygota</taxon>
        <taxon>Coleoptera</taxon>
        <taxon>Polyphaga</taxon>
        <taxon>Scarabaeiformia</taxon>
        <taxon>Scarabaeidae</taxon>
        <taxon>Melolonthinae</taxon>
        <taxon>Holotrichia</taxon>
    </lineage>
</organism>
<sequence>MEDTSQESSIPLCSSEQKETAVGRSRQLLRSTTKSTSTLPTYQGVYKRSNILKDVGIRSAHHLSPKARKLFMVAKNLRKYSKKLFIEKTNLKGRLKAAQKFISSPEYIKLRLNTTSFNFITSQLKLQKVQPQARRFSLDNKLFSLLLLKQSPKGYRFLSKIFALPSKRTLDTLLAKVPLYAGINDLIISNLKAAVNKMEPLLSYNRASDLIDGFQDNGPEGRHPSFADKAMVFMARGIYKKWKQPIAYYFNSGGMKSNNIVVCLKDIIRRVRETGLKVVITVCDQGSANVKAIRDLYSETEYIMRGHNSRYFGFLVDNEEVVPLYDSPHLLKGVRNHLVENNCRFVWRNNKVEVASWNDIRTLYNLDDPDEEFKMCHKLTDVHINNTKKMKVSVAAQVFSHRVAALMRGIARLSPQNMPSSGIEIAEFLFFMDKVFDSVNGAKLTSDPGKPLRCVVSPTSPHNEFWTEAIKVFQSIEFFNERRKYVPPSIKNWIYTLKGFQYIWSKLQNWGFKFLSPRNCNQDPIENFFGQIRSHGIRNVYPSCQSFGFSFKALLICQTSNWTSRGGNCEADGTFSLDILKDLVSGTESAVMHIPVEDVSTFIDVPRDLNYSLVKRGTLTYIAGYIARQLLKYSKNCATCRGDLIGDLRVLSVDDKFIIENREYRRNSLLSPATNFSKIFN</sequence>